<dbReference type="Gene3D" id="1.10.260.40">
    <property type="entry name" value="lambda repressor-like DNA-binding domains"/>
    <property type="match status" value="1"/>
</dbReference>
<dbReference type="SMART" id="SM00530">
    <property type="entry name" value="HTH_XRE"/>
    <property type="match status" value="1"/>
</dbReference>
<protein>
    <submittedName>
        <fullName evidence="3">Helix-turn-helix transcriptional regulator</fullName>
    </submittedName>
</protein>
<evidence type="ECO:0000313" key="4">
    <source>
        <dbReference type="Proteomes" id="UP001501455"/>
    </source>
</evidence>
<keyword evidence="4" id="KW-1185">Reference proteome</keyword>
<evidence type="ECO:0000259" key="2">
    <source>
        <dbReference type="PROSITE" id="PS50943"/>
    </source>
</evidence>
<dbReference type="SUPFAM" id="SSF47413">
    <property type="entry name" value="lambda repressor-like DNA-binding domains"/>
    <property type="match status" value="1"/>
</dbReference>
<feature type="region of interest" description="Disordered" evidence="1">
    <location>
        <begin position="21"/>
        <end position="82"/>
    </location>
</feature>
<dbReference type="EMBL" id="BAAAXF010000016">
    <property type="protein sequence ID" value="GAA3494440.1"/>
    <property type="molecule type" value="Genomic_DNA"/>
</dbReference>
<proteinExistence type="predicted"/>
<gene>
    <name evidence="3" type="ORF">GCM10019016_015400</name>
</gene>
<dbReference type="PROSITE" id="PS50943">
    <property type="entry name" value="HTH_CROC1"/>
    <property type="match status" value="1"/>
</dbReference>
<sequence length="345" mass="37879">MTSGDAPTPAAVRDVSVRVRGVRRDGVPGGRVGPEKAVVDDEAYGRGRPGGRRGRRNGRECRGRWESDDGGSGARRPEDGAGKGVVAAFGQTLKTLRLREGLDRAEFGSRIGYSAATVASFEQGRRIPSPRTIERADEVLGADGLLCVWKEEVERAQYPVFFQGMATLEKEAVELVSYSMPVLNGLLQTEEYMRGLLGMRRPPLDEETTEQRVAARLARQDIFDRRPAPFLSFVLDESLLRRPYGGKAALRGQLEHLLLIGQKRNVEIQVMPLDREDNAGVNGPFTVVTRKDGKKFVYAEARGIGSLETDPEQGVLAAALYGIIRSQALSPRESTEFIERLLGSL</sequence>
<feature type="compositionally biased region" description="Basic and acidic residues" evidence="1">
    <location>
        <begin position="57"/>
        <end position="67"/>
    </location>
</feature>
<evidence type="ECO:0000313" key="3">
    <source>
        <dbReference type="EMBL" id="GAA3494440.1"/>
    </source>
</evidence>
<name>A0ABP6TGZ4_9ACTN</name>
<feature type="compositionally biased region" description="Basic and acidic residues" evidence="1">
    <location>
        <begin position="33"/>
        <end position="45"/>
    </location>
</feature>
<dbReference type="CDD" id="cd00093">
    <property type="entry name" value="HTH_XRE"/>
    <property type="match status" value="1"/>
</dbReference>
<evidence type="ECO:0000256" key="1">
    <source>
        <dbReference type="SAM" id="MobiDB-lite"/>
    </source>
</evidence>
<comment type="caution">
    <text evidence="3">The sequence shown here is derived from an EMBL/GenBank/DDBJ whole genome shotgun (WGS) entry which is preliminary data.</text>
</comment>
<dbReference type="InterPro" id="IPR043917">
    <property type="entry name" value="DUF5753"/>
</dbReference>
<accession>A0ABP6TGZ4</accession>
<dbReference type="InterPro" id="IPR001387">
    <property type="entry name" value="Cro/C1-type_HTH"/>
</dbReference>
<dbReference type="Pfam" id="PF13560">
    <property type="entry name" value="HTH_31"/>
    <property type="match status" value="1"/>
</dbReference>
<organism evidence="3 4">
    <name type="scientific">Streptomyces prasinosporus</name>
    <dbReference type="NCBI Taxonomy" id="68256"/>
    <lineage>
        <taxon>Bacteria</taxon>
        <taxon>Bacillati</taxon>
        <taxon>Actinomycetota</taxon>
        <taxon>Actinomycetes</taxon>
        <taxon>Kitasatosporales</taxon>
        <taxon>Streptomycetaceae</taxon>
        <taxon>Streptomyces</taxon>
        <taxon>Streptomyces albogriseolus group</taxon>
    </lineage>
</organism>
<reference evidence="4" key="1">
    <citation type="journal article" date="2019" name="Int. J. Syst. Evol. Microbiol.">
        <title>The Global Catalogue of Microorganisms (GCM) 10K type strain sequencing project: providing services to taxonomists for standard genome sequencing and annotation.</title>
        <authorList>
            <consortium name="The Broad Institute Genomics Platform"/>
            <consortium name="The Broad Institute Genome Sequencing Center for Infectious Disease"/>
            <person name="Wu L."/>
            <person name="Ma J."/>
        </authorList>
    </citation>
    <scope>NUCLEOTIDE SEQUENCE [LARGE SCALE GENOMIC DNA]</scope>
    <source>
        <strain evidence="4">JCM 4816</strain>
    </source>
</reference>
<feature type="domain" description="HTH cro/C1-type" evidence="2">
    <location>
        <begin position="93"/>
        <end position="145"/>
    </location>
</feature>
<dbReference type="Proteomes" id="UP001501455">
    <property type="component" value="Unassembled WGS sequence"/>
</dbReference>
<dbReference type="Pfam" id="PF19054">
    <property type="entry name" value="DUF5753"/>
    <property type="match status" value="1"/>
</dbReference>
<dbReference type="InterPro" id="IPR010982">
    <property type="entry name" value="Lambda_DNA-bd_dom_sf"/>
</dbReference>